<dbReference type="Proteomes" id="UP001549106">
    <property type="component" value="Unassembled WGS sequence"/>
</dbReference>
<name>A0ABV2M999_9FIRM</name>
<dbReference type="PANTHER" id="PTHR30419:SF30">
    <property type="entry name" value="LYSR FAMILY TRANSCRIPTIONAL REGULATOR"/>
    <property type="match status" value="1"/>
</dbReference>
<dbReference type="EMBL" id="JBEPMJ010000031">
    <property type="protein sequence ID" value="MET3751902.1"/>
    <property type="molecule type" value="Genomic_DNA"/>
</dbReference>
<dbReference type="GO" id="GO:0003677">
    <property type="term" value="F:DNA binding"/>
    <property type="evidence" value="ECO:0007669"/>
    <property type="project" value="UniProtKB-KW"/>
</dbReference>
<dbReference type="InterPro" id="IPR036390">
    <property type="entry name" value="WH_DNA-bd_sf"/>
</dbReference>
<dbReference type="SUPFAM" id="SSF46785">
    <property type="entry name" value="Winged helix' DNA-binding domain"/>
    <property type="match status" value="1"/>
</dbReference>
<dbReference type="InterPro" id="IPR050950">
    <property type="entry name" value="HTH-type_LysR_regulators"/>
</dbReference>
<evidence type="ECO:0000259" key="1">
    <source>
        <dbReference type="PROSITE" id="PS50931"/>
    </source>
</evidence>
<feature type="domain" description="HTH lysR-type" evidence="1">
    <location>
        <begin position="1"/>
        <end position="58"/>
    </location>
</feature>
<comment type="caution">
    <text evidence="2">The sequence shown here is derived from an EMBL/GenBank/DDBJ whole genome shotgun (WGS) entry which is preliminary data.</text>
</comment>
<dbReference type="PROSITE" id="PS50931">
    <property type="entry name" value="HTH_LYSR"/>
    <property type="match status" value="1"/>
</dbReference>
<sequence>MDLKQLQYFVTCAQTGSVSEAAKILYSTQPSVSKVVKALEDSLGMQLFERLPRGIRLTPQGSQVYRYACKIVGEVTKLEAMADHGMTKWLRISANPSSWFATQFVDFYNENYDRNYHFQIYTAGVRTVMERVRDYLDDVGFVYILERQKEDFFYELSRNRMEFIPLHETEAIVYPGGKSFLYGTEKESLSYEELDGVRLVQNYQDEFFDIGAAENKESFSWKGLDISVITNSDYIMERLLKNSDVANISGSYLSENKKDTLPGIPLKMEGSRVIFGYVRHRGEEMDSSLKEFICFLEERIGSGK</sequence>
<dbReference type="PANTHER" id="PTHR30419">
    <property type="entry name" value="HTH-TYPE TRANSCRIPTIONAL REGULATOR YBHD"/>
    <property type="match status" value="1"/>
</dbReference>
<dbReference type="RefSeq" id="WP_178709588.1">
    <property type="nucleotide sequence ID" value="NZ_JANJZT010000031.1"/>
</dbReference>
<evidence type="ECO:0000313" key="3">
    <source>
        <dbReference type="Proteomes" id="UP001549106"/>
    </source>
</evidence>
<dbReference type="Pfam" id="PF00126">
    <property type="entry name" value="HTH_1"/>
    <property type="match status" value="1"/>
</dbReference>
<organism evidence="2 3">
    <name type="scientific">Blautia caecimuris</name>
    <dbReference type="NCBI Taxonomy" id="1796615"/>
    <lineage>
        <taxon>Bacteria</taxon>
        <taxon>Bacillati</taxon>
        <taxon>Bacillota</taxon>
        <taxon>Clostridia</taxon>
        <taxon>Lachnospirales</taxon>
        <taxon>Lachnospiraceae</taxon>
        <taxon>Blautia</taxon>
    </lineage>
</organism>
<dbReference type="InterPro" id="IPR000847">
    <property type="entry name" value="LysR_HTH_N"/>
</dbReference>
<gene>
    <name evidence="2" type="ORF">ABID24_003164</name>
</gene>
<dbReference type="InterPro" id="IPR036388">
    <property type="entry name" value="WH-like_DNA-bd_sf"/>
</dbReference>
<accession>A0ABV2M999</accession>
<proteinExistence type="predicted"/>
<dbReference type="PRINTS" id="PR00039">
    <property type="entry name" value="HTHLYSR"/>
</dbReference>
<reference evidence="2 3" key="1">
    <citation type="submission" date="2024-06" db="EMBL/GenBank/DDBJ databases">
        <title>Genomic Encyclopedia of Type Strains, Phase IV (KMG-IV): sequencing the most valuable type-strain genomes for metagenomic binning, comparative biology and taxonomic classification.</title>
        <authorList>
            <person name="Goeker M."/>
        </authorList>
    </citation>
    <scope>NUCLEOTIDE SEQUENCE [LARGE SCALE GENOMIC DNA]</scope>
    <source>
        <strain evidence="2 3">DSM 29492</strain>
    </source>
</reference>
<dbReference type="Gene3D" id="1.10.10.10">
    <property type="entry name" value="Winged helix-like DNA-binding domain superfamily/Winged helix DNA-binding domain"/>
    <property type="match status" value="1"/>
</dbReference>
<keyword evidence="2" id="KW-0238">DNA-binding</keyword>
<protein>
    <submittedName>
        <fullName evidence="2">DNA-binding transcriptional LysR family regulator</fullName>
    </submittedName>
</protein>
<evidence type="ECO:0000313" key="2">
    <source>
        <dbReference type="EMBL" id="MET3751902.1"/>
    </source>
</evidence>
<keyword evidence="3" id="KW-1185">Reference proteome</keyword>